<evidence type="ECO:0000256" key="3">
    <source>
        <dbReference type="SAM" id="SignalP"/>
    </source>
</evidence>
<reference evidence="5 6" key="2">
    <citation type="submission" date="2018-11" db="EMBL/GenBank/DDBJ databases">
        <authorList>
            <consortium name="Pathogen Informatics"/>
        </authorList>
    </citation>
    <scope>NUCLEOTIDE SEQUENCE [LARGE SCALE GENOMIC DNA]</scope>
</reference>
<dbReference type="AlphaFoldDB" id="A0A0N5D024"/>
<keyword evidence="3" id="KW-0732">Signal</keyword>
<dbReference type="CDD" id="cd00033">
    <property type="entry name" value="CCP"/>
    <property type="match status" value="2"/>
</dbReference>
<evidence type="ECO:0000313" key="7">
    <source>
        <dbReference type="WBParaSite" id="TCLT_0000612701-mRNA-1"/>
    </source>
</evidence>
<dbReference type="WBParaSite" id="TCLT_0000612701-mRNA-1">
    <property type="protein sequence ID" value="TCLT_0000612701-mRNA-1"/>
    <property type="gene ID" value="TCLT_0000612701"/>
</dbReference>
<name>A0A0N5D024_THECL</name>
<dbReference type="SUPFAM" id="SSF57535">
    <property type="entry name" value="Complement control module/SCR domain"/>
    <property type="match status" value="2"/>
</dbReference>
<protein>
    <submittedName>
        <fullName evidence="7">Sushi domain-containing protein</fullName>
    </submittedName>
</protein>
<evidence type="ECO:0000313" key="6">
    <source>
        <dbReference type="Proteomes" id="UP000276776"/>
    </source>
</evidence>
<gene>
    <name evidence="5" type="ORF">TCLT_LOCUS6116</name>
</gene>
<proteinExistence type="predicted"/>
<dbReference type="Proteomes" id="UP000276776">
    <property type="component" value="Unassembled WGS sequence"/>
</dbReference>
<dbReference type="SMART" id="SM00032">
    <property type="entry name" value="CCP"/>
    <property type="match status" value="2"/>
</dbReference>
<dbReference type="InterPro" id="IPR035976">
    <property type="entry name" value="Sushi/SCR/CCP_sf"/>
</dbReference>
<evidence type="ECO:0000256" key="1">
    <source>
        <dbReference type="ARBA" id="ARBA00023157"/>
    </source>
</evidence>
<dbReference type="InterPro" id="IPR000436">
    <property type="entry name" value="Sushi_SCR_CCP_dom"/>
</dbReference>
<organism evidence="7">
    <name type="scientific">Thelazia callipaeda</name>
    <name type="common">Oriental eyeworm</name>
    <name type="synonym">Parasitic nematode</name>
    <dbReference type="NCBI Taxonomy" id="103827"/>
    <lineage>
        <taxon>Eukaryota</taxon>
        <taxon>Metazoa</taxon>
        <taxon>Ecdysozoa</taxon>
        <taxon>Nematoda</taxon>
        <taxon>Chromadorea</taxon>
        <taxon>Rhabditida</taxon>
        <taxon>Spirurina</taxon>
        <taxon>Spiruromorpha</taxon>
        <taxon>Thelazioidea</taxon>
        <taxon>Thelaziidae</taxon>
        <taxon>Thelazia</taxon>
    </lineage>
</organism>
<evidence type="ECO:0000313" key="5">
    <source>
        <dbReference type="EMBL" id="VDN03438.1"/>
    </source>
</evidence>
<comment type="caution">
    <text evidence="2">Lacks conserved residue(s) required for the propagation of feature annotation.</text>
</comment>
<dbReference type="Pfam" id="PF00084">
    <property type="entry name" value="Sushi"/>
    <property type="match status" value="1"/>
</dbReference>
<dbReference type="Gene3D" id="2.10.70.10">
    <property type="entry name" value="Complement Module, domain 1"/>
    <property type="match status" value="2"/>
</dbReference>
<sequence>MYRILSVPVYMVLISIFFSEATIICPPHPLVPNGFLIYSQANKLVLNQYQTLITLKCAPGFFPTISDGIVRCSSDGSWVGSLGKCVRNNTINKPCQAVNPVIPHVIYQPKATTLNQKTYPHGTKARLNCPLSATLGNNKWIVCKNGIWNGSLGTC</sequence>
<evidence type="ECO:0000256" key="2">
    <source>
        <dbReference type="PROSITE-ProRule" id="PRU00302"/>
    </source>
</evidence>
<keyword evidence="6" id="KW-1185">Reference proteome</keyword>
<keyword evidence="2" id="KW-0768">Sushi</keyword>
<dbReference type="EMBL" id="UYYF01004391">
    <property type="protein sequence ID" value="VDN03438.1"/>
    <property type="molecule type" value="Genomic_DNA"/>
</dbReference>
<evidence type="ECO:0000259" key="4">
    <source>
        <dbReference type="PROSITE" id="PS50923"/>
    </source>
</evidence>
<keyword evidence="1" id="KW-1015">Disulfide bond</keyword>
<feature type="chain" id="PRO_5043126484" evidence="3">
    <location>
        <begin position="22"/>
        <end position="155"/>
    </location>
</feature>
<dbReference type="PROSITE" id="PS50923">
    <property type="entry name" value="SUSHI"/>
    <property type="match status" value="1"/>
</dbReference>
<feature type="signal peptide" evidence="3">
    <location>
        <begin position="1"/>
        <end position="21"/>
    </location>
</feature>
<accession>A0A0N5D024</accession>
<feature type="domain" description="Sushi" evidence="4">
    <location>
        <begin position="23"/>
        <end position="87"/>
    </location>
</feature>
<reference evidence="7" key="1">
    <citation type="submission" date="2017-02" db="UniProtKB">
        <authorList>
            <consortium name="WormBaseParasite"/>
        </authorList>
    </citation>
    <scope>IDENTIFICATION</scope>
</reference>